<proteinExistence type="predicted"/>
<evidence type="ECO:0000256" key="1">
    <source>
        <dbReference type="SAM" id="Coils"/>
    </source>
</evidence>
<keyword evidence="1" id="KW-0175">Coiled coil</keyword>
<sequence>MPRKSSKKAAAITESSSSELEIPDQLQEFSKSNITNADLNTNWKDEWFYYDNPPHILADFSGAKETPQAQWSERPDPADPQVVALLEKITELKSEGVDDNDEDDEEESRQDSSLPTLVHSDQPSSLSEPPCKSAGGATVANKTDEATKSSLKRKDTDSQTTSTKKRVCRIKIKQASSGRSSDTQSAQGSQDTWLAPTPRPIDPPQPVRTPSSAQTEPRKSPNAPPPKPLPTPTLQIVNPSRPACLLPIIRSVREQSAEIIRLKKKLEETEGKLEDAKSNSKSFKCNLATLDYIHANQVEKTGHSLEYLLEHAPEVIANNTRRVATEAGSQVLVICQSWSPALPLNKIKEGFNPDLTVDQCQLLMDSMLETSHALVNNVEVDPIVPTPPATPELELQDDTSSPS</sequence>
<dbReference type="EMBL" id="BQKI01000012">
    <property type="protein sequence ID" value="GJN05221.1"/>
    <property type="molecule type" value="Genomic_DNA"/>
</dbReference>
<feature type="region of interest" description="Disordered" evidence="2">
    <location>
        <begin position="56"/>
        <end position="238"/>
    </location>
</feature>
<feature type="region of interest" description="Disordered" evidence="2">
    <location>
        <begin position="1"/>
        <end position="23"/>
    </location>
</feature>
<organism evidence="3 4">
    <name type="scientific">Eleusine coracana subsp. coracana</name>
    <dbReference type="NCBI Taxonomy" id="191504"/>
    <lineage>
        <taxon>Eukaryota</taxon>
        <taxon>Viridiplantae</taxon>
        <taxon>Streptophyta</taxon>
        <taxon>Embryophyta</taxon>
        <taxon>Tracheophyta</taxon>
        <taxon>Spermatophyta</taxon>
        <taxon>Magnoliopsida</taxon>
        <taxon>Liliopsida</taxon>
        <taxon>Poales</taxon>
        <taxon>Poaceae</taxon>
        <taxon>PACMAD clade</taxon>
        <taxon>Chloridoideae</taxon>
        <taxon>Cynodonteae</taxon>
        <taxon>Eleusininae</taxon>
        <taxon>Eleusine</taxon>
    </lineage>
</organism>
<reference evidence="3" key="2">
    <citation type="submission" date="2021-12" db="EMBL/GenBank/DDBJ databases">
        <title>Resequencing data analysis of finger millet.</title>
        <authorList>
            <person name="Hatakeyama M."/>
            <person name="Aluri S."/>
            <person name="Balachadran M.T."/>
            <person name="Sivarajan S.R."/>
            <person name="Poveda L."/>
            <person name="Shimizu-Inatsugi R."/>
            <person name="Schlapbach R."/>
            <person name="Sreeman S.M."/>
            <person name="Shimizu K.K."/>
        </authorList>
    </citation>
    <scope>NUCLEOTIDE SEQUENCE</scope>
</reference>
<feature type="compositionally biased region" description="Basic residues" evidence="2">
    <location>
        <begin position="163"/>
        <end position="172"/>
    </location>
</feature>
<dbReference type="AlphaFoldDB" id="A0AAV5D478"/>
<feature type="compositionally biased region" description="Acidic residues" evidence="2">
    <location>
        <begin position="97"/>
        <end position="108"/>
    </location>
</feature>
<feature type="compositionally biased region" description="Pro residues" evidence="2">
    <location>
        <begin position="197"/>
        <end position="207"/>
    </location>
</feature>
<protein>
    <submittedName>
        <fullName evidence="3">Uncharacterized protein</fullName>
    </submittedName>
</protein>
<feature type="compositionally biased region" description="Basic and acidic residues" evidence="2">
    <location>
        <begin position="142"/>
        <end position="157"/>
    </location>
</feature>
<feature type="compositionally biased region" description="Polar residues" evidence="2">
    <location>
        <begin position="174"/>
        <end position="192"/>
    </location>
</feature>
<evidence type="ECO:0000313" key="4">
    <source>
        <dbReference type="Proteomes" id="UP001054889"/>
    </source>
</evidence>
<comment type="caution">
    <text evidence="3">The sequence shown here is derived from an EMBL/GenBank/DDBJ whole genome shotgun (WGS) entry which is preliminary data.</text>
</comment>
<name>A0AAV5D478_ELECO</name>
<dbReference type="Proteomes" id="UP001054889">
    <property type="component" value="Unassembled WGS sequence"/>
</dbReference>
<feature type="coiled-coil region" evidence="1">
    <location>
        <begin position="249"/>
        <end position="286"/>
    </location>
</feature>
<evidence type="ECO:0000313" key="3">
    <source>
        <dbReference type="EMBL" id="GJN05221.1"/>
    </source>
</evidence>
<feature type="compositionally biased region" description="Pro residues" evidence="2">
    <location>
        <begin position="222"/>
        <end position="231"/>
    </location>
</feature>
<accession>A0AAV5D478</accession>
<keyword evidence="4" id="KW-1185">Reference proteome</keyword>
<reference evidence="3" key="1">
    <citation type="journal article" date="2018" name="DNA Res.">
        <title>Multiple hybrid de novo genome assembly of finger millet, an orphan allotetraploid crop.</title>
        <authorList>
            <person name="Hatakeyama M."/>
            <person name="Aluri S."/>
            <person name="Balachadran M.T."/>
            <person name="Sivarajan S.R."/>
            <person name="Patrignani A."/>
            <person name="Gruter S."/>
            <person name="Poveda L."/>
            <person name="Shimizu-Inatsugi R."/>
            <person name="Baeten J."/>
            <person name="Francoijs K.J."/>
            <person name="Nataraja K.N."/>
            <person name="Reddy Y.A.N."/>
            <person name="Phadnis S."/>
            <person name="Ravikumar R.L."/>
            <person name="Schlapbach R."/>
            <person name="Sreeman S.M."/>
            <person name="Shimizu K.K."/>
        </authorList>
    </citation>
    <scope>NUCLEOTIDE SEQUENCE</scope>
</reference>
<gene>
    <name evidence="3" type="primary">ga22831</name>
    <name evidence="3" type="ORF">PR202_ga22831</name>
</gene>
<evidence type="ECO:0000256" key="2">
    <source>
        <dbReference type="SAM" id="MobiDB-lite"/>
    </source>
</evidence>